<evidence type="ECO:0000313" key="3">
    <source>
        <dbReference type="Proteomes" id="UP001357485"/>
    </source>
</evidence>
<dbReference type="Proteomes" id="UP001357485">
    <property type="component" value="Unassembled WGS sequence"/>
</dbReference>
<proteinExistence type="predicted"/>
<feature type="non-terminal residue" evidence="2">
    <location>
        <position position="120"/>
    </location>
</feature>
<dbReference type="EMBL" id="JAVRRA010025639">
    <property type="protein sequence ID" value="KAK5109015.1"/>
    <property type="molecule type" value="Genomic_DNA"/>
</dbReference>
<feature type="region of interest" description="Disordered" evidence="1">
    <location>
        <begin position="32"/>
        <end position="120"/>
    </location>
</feature>
<organism evidence="2 3">
    <name type="scientific">Cryomyces antarcticus</name>
    <dbReference type="NCBI Taxonomy" id="329879"/>
    <lineage>
        <taxon>Eukaryota</taxon>
        <taxon>Fungi</taxon>
        <taxon>Dikarya</taxon>
        <taxon>Ascomycota</taxon>
        <taxon>Pezizomycotina</taxon>
        <taxon>Dothideomycetes</taxon>
        <taxon>Dothideomycetes incertae sedis</taxon>
        <taxon>Cryomyces</taxon>
    </lineage>
</organism>
<gene>
    <name evidence="2" type="ORF">LTR16_005902</name>
</gene>
<feature type="compositionally biased region" description="Polar residues" evidence="1">
    <location>
        <begin position="59"/>
        <end position="78"/>
    </location>
</feature>
<sequence>MPFHGHYHSANVAANPPGTATGIYQASQTLGSIGAPSGNLRVATSGTTSYGTDAFLPSTGGQTAPPSSTGLPGPNSSVPLPAPASGLPNSAHQYETPRRTHNIGRHPEEQHIPNSSQGMG</sequence>
<accession>A0ABR0KR21</accession>
<feature type="region of interest" description="Disordered" evidence="1">
    <location>
        <begin position="1"/>
        <end position="20"/>
    </location>
</feature>
<evidence type="ECO:0000313" key="2">
    <source>
        <dbReference type="EMBL" id="KAK5109015.1"/>
    </source>
</evidence>
<feature type="compositionally biased region" description="Polar residues" evidence="1">
    <location>
        <begin position="42"/>
        <end position="51"/>
    </location>
</feature>
<name>A0ABR0KR21_9PEZI</name>
<keyword evidence="3" id="KW-1185">Reference proteome</keyword>
<evidence type="ECO:0000256" key="1">
    <source>
        <dbReference type="SAM" id="MobiDB-lite"/>
    </source>
</evidence>
<reference evidence="2 3" key="1">
    <citation type="submission" date="2023-08" db="EMBL/GenBank/DDBJ databases">
        <title>Black Yeasts Isolated from many extreme environments.</title>
        <authorList>
            <person name="Coleine C."/>
            <person name="Stajich J.E."/>
            <person name="Selbmann L."/>
        </authorList>
    </citation>
    <scope>NUCLEOTIDE SEQUENCE [LARGE SCALE GENOMIC DNA]</scope>
    <source>
        <strain evidence="2 3">CCFEE 536</strain>
    </source>
</reference>
<comment type="caution">
    <text evidence="2">The sequence shown here is derived from an EMBL/GenBank/DDBJ whole genome shotgun (WGS) entry which is preliminary data.</text>
</comment>
<protein>
    <submittedName>
        <fullName evidence="2">Uncharacterized protein</fullName>
    </submittedName>
</protein>